<gene>
    <name evidence="1" type="ORF">MENT_LOCUS55836</name>
</gene>
<name>A0A6V7XSB4_MELEN</name>
<dbReference type="InterPro" id="IPR043136">
    <property type="entry name" value="B30.2/SPRY_sf"/>
</dbReference>
<protein>
    <submittedName>
        <fullName evidence="1">Uncharacterized protein</fullName>
    </submittedName>
</protein>
<dbReference type="OrthoDB" id="258495at2759"/>
<evidence type="ECO:0000313" key="2">
    <source>
        <dbReference type="Proteomes" id="UP000580250"/>
    </source>
</evidence>
<proteinExistence type="predicted"/>
<accession>A0A6V7XSB4</accession>
<dbReference type="Gene3D" id="2.60.120.920">
    <property type="match status" value="1"/>
</dbReference>
<dbReference type="Proteomes" id="UP000580250">
    <property type="component" value="Unassembled WGS sequence"/>
</dbReference>
<dbReference type="EMBL" id="CAJEWN010002156">
    <property type="protein sequence ID" value="CAD2202216.1"/>
    <property type="molecule type" value="Genomic_DNA"/>
</dbReference>
<sequence>MGNGNDDKQAVIFTRTSFNKPENCFNYSLCYFEVKCIFEGELNKNAKWMVIGLCSLCSGNRNWIRYFAKDPTISNEKCESFKIDKISWNNNDIFGCGLVYPPTNKMNEFPYVFFTQNGKQIGKCVRGNATSYKPYICLKCCSIEANFGNDLDTKPFRYDIYKHSVLKEFY</sequence>
<dbReference type="AlphaFoldDB" id="A0A6V7XSB4"/>
<evidence type="ECO:0000313" key="1">
    <source>
        <dbReference type="EMBL" id="CAD2202216.1"/>
    </source>
</evidence>
<comment type="caution">
    <text evidence="1">The sequence shown here is derived from an EMBL/GenBank/DDBJ whole genome shotgun (WGS) entry which is preliminary data.</text>
</comment>
<organism evidence="1 2">
    <name type="scientific">Meloidogyne enterolobii</name>
    <name type="common">Root-knot nematode worm</name>
    <name type="synonym">Meloidogyne mayaguensis</name>
    <dbReference type="NCBI Taxonomy" id="390850"/>
    <lineage>
        <taxon>Eukaryota</taxon>
        <taxon>Metazoa</taxon>
        <taxon>Ecdysozoa</taxon>
        <taxon>Nematoda</taxon>
        <taxon>Chromadorea</taxon>
        <taxon>Rhabditida</taxon>
        <taxon>Tylenchina</taxon>
        <taxon>Tylenchomorpha</taxon>
        <taxon>Tylenchoidea</taxon>
        <taxon>Meloidogynidae</taxon>
        <taxon>Meloidogyninae</taxon>
        <taxon>Meloidogyne</taxon>
    </lineage>
</organism>
<reference evidence="1 2" key="1">
    <citation type="submission" date="2020-08" db="EMBL/GenBank/DDBJ databases">
        <authorList>
            <person name="Koutsovoulos G."/>
            <person name="Danchin GJ E."/>
        </authorList>
    </citation>
    <scope>NUCLEOTIDE SEQUENCE [LARGE SCALE GENOMIC DNA]</scope>
</reference>